<comment type="caution">
    <text evidence="2">The sequence shown here is derived from an EMBL/GenBank/DDBJ whole genome shotgun (WGS) entry which is preliminary data.</text>
</comment>
<reference evidence="2" key="1">
    <citation type="journal article" date="2014" name="Front. Microbiol.">
        <title>High frequency of phylogenetically diverse reductive dehalogenase-homologous genes in deep subseafloor sedimentary metagenomes.</title>
        <authorList>
            <person name="Kawai M."/>
            <person name="Futagami T."/>
            <person name="Toyoda A."/>
            <person name="Takaki Y."/>
            <person name="Nishi S."/>
            <person name="Hori S."/>
            <person name="Arai W."/>
            <person name="Tsubouchi T."/>
            <person name="Morono Y."/>
            <person name="Uchiyama I."/>
            <person name="Ito T."/>
            <person name="Fujiyama A."/>
            <person name="Inagaki F."/>
            <person name="Takami H."/>
        </authorList>
    </citation>
    <scope>NUCLEOTIDE SEQUENCE</scope>
    <source>
        <strain evidence="2">Expedition CK06-06</strain>
    </source>
</reference>
<sequence length="140" mass="15432">MQDPKEENLCSSRAEDSSERVELSKPEGEALDSADVHKEVLENIAPISRRSLSSREEAIVIAKNEIMIQIEGESALEEAELERLQGTPTKGSVEHDEFPVGEGASVSSVEQTSMENEEDTMINQIVQSISIDDIINAEFE</sequence>
<dbReference type="AlphaFoldDB" id="X0YGD2"/>
<name>X0YGD2_9ZZZZ</name>
<feature type="region of interest" description="Disordered" evidence="1">
    <location>
        <begin position="1"/>
        <end position="32"/>
    </location>
</feature>
<evidence type="ECO:0000313" key="2">
    <source>
        <dbReference type="EMBL" id="GAG55039.1"/>
    </source>
</evidence>
<dbReference type="EMBL" id="BART01008547">
    <property type="protein sequence ID" value="GAG55039.1"/>
    <property type="molecule type" value="Genomic_DNA"/>
</dbReference>
<feature type="region of interest" description="Disordered" evidence="1">
    <location>
        <begin position="86"/>
        <end position="116"/>
    </location>
</feature>
<proteinExistence type="predicted"/>
<accession>X0YGD2</accession>
<feature type="compositionally biased region" description="Polar residues" evidence="1">
    <location>
        <begin position="105"/>
        <end position="114"/>
    </location>
</feature>
<organism evidence="2">
    <name type="scientific">marine sediment metagenome</name>
    <dbReference type="NCBI Taxonomy" id="412755"/>
    <lineage>
        <taxon>unclassified sequences</taxon>
        <taxon>metagenomes</taxon>
        <taxon>ecological metagenomes</taxon>
    </lineage>
</organism>
<evidence type="ECO:0000256" key="1">
    <source>
        <dbReference type="SAM" id="MobiDB-lite"/>
    </source>
</evidence>
<gene>
    <name evidence="2" type="ORF">S01H4_19204</name>
</gene>
<protein>
    <submittedName>
        <fullName evidence="2">Uncharacterized protein</fullName>
    </submittedName>
</protein>